<dbReference type="SUPFAM" id="SSF81901">
    <property type="entry name" value="HCP-like"/>
    <property type="match status" value="1"/>
</dbReference>
<keyword evidence="2 4" id="KW-0863">Zinc-finger</keyword>
<gene>
    <name evidence="6" type="ORF">HK097_002586</name>
</gene>
<dbReference type="SUPFAM" id="SSF144232">
    <property type="entry name" value="HIT/MYND zinc finger-like"/>
    <property type="match status" value="1"/>
</dbReference>
<comment type="caution">
    <text evidence="6">The sequence shown here is derived from an EMBL/GenBank/DDBJ whole genome shotgun (WGS) entry which is preliminary data.</text>
</comment>
<keyword evidence="7" id="KW-1185">Reference proteome</keyword>
<feature type="domain" description="MYND-type" evidence="5">
    <location>
        <begin position="473"/>
        <end position="513"/>
    </location>
</feature>
<organism evidence="6 7">
    <name type="scientific">Rhizophlyctis rosea</name>
    <dbReference type="NCBI Taxonomy" id="64517"/>
    <lineage>
        <taxon>Eukaryota</taxon>
        <taxon>Fungi</taxon>
        <taxon>Fungi incertae sedis</taxon>
        <taxon>Chytridiomycota</taxon>
        <taxon>Chytridiomycota incertae sedis</taxon>
        <taxon>Chytridiomycetes</taxon>
        <taxon>Rhizophlyctidales</taxon>
        <taxon>Rhizophlyctidaceae</taxon>
        <taxon>Rhizophlyctis</taxon>
    </lineage>
</organism>
<dbReference type="GO" id="GO:0008270">
    <property type="term" value="F:zinc ion binding"/>
    <property type="evidence" value="ECO:0007669"/>
    <property type="project" value="UniProtKB-KW"/>
</dbReference>
<evidence type="ECO:0000313" key="6">
    <source>
        <dbReference type="EMBL" id="KAJ3040328.1"/>
    </source>
</evidence>
<accession>A0AAD5S397</accession>
<evidence type="ECO:0000256" key="3">
    <source>
        <dbReference type="ARBA" id="ARBA00022833"/>
    </source>
</evidence>
<evidence type="ECO:0000256" key="2">
    <source>
        <dbReference type="ARBA" id="ARBA00022771"/>
    </source>
</evidence>
<dbReference type="AlphaFoldDB" id="A0AAD5S397"/>
<dbReference type="Gene3D" id="1.25.40.10">
    <property type="entry name" value="Tetratricopeptide repeat domain"/>
    <property type="match status" value="1"/>
</dbReference>
<proteinExistence type="predicted"/>
<dbReference type="EMBL" id="JADGJD010001566">
    <property type="protein sequence ID" value="KAJ3040328.1"/>
    <property type="molecule type" value="Genomic_DNA"/>
</dbReference>
<name>A0AAD5S397_9FUNG</name>
<evidence type="ECO:0000313" key="7">
    <source>
        <dbReference type="Proteomes" id="UP001212841"/>
    </source>
</evidence>
<protein>
    <recommendedName>
        <fullName evidence="5">MYND-type domain-containing protein</fullName>
    </recommendedName>
</protein>
<dbReference type="Proteomes" id="UP001212841">
    <property type="component" value="Unassembled WGS sequence"/>
</dbReference>
<evidence type="ECO:0000256" key="1">
    <source>
        <dbReference type="ARBA" id="ARBA00022723"/>
    </source>
</evidence>
<dbReference type="PROSITE" id="PS50865">
    <property type="entry name" value="ZF_MYND_2"/>
    <property type="match status" value="1"/>
</dbReference>
<dbReference type="InterPro" id="IPR011990">
    <property type="entry name" value="TPR-like_helical_dom_sf"/>
</dbReference>
<dbReference type="InterPro" id="IPR002893">
    <property type="entry name" value="Znf_MYND"/>
</dbReference>
<evidence type="ECO:0000259" key="5">
    <source>
        <dbReference type="PROSITE" id="PS50865"/>
    </source>
</evidence>
<reference evidence="6" key="1">
    <citation type="submission" date="2020-05" db="EMBL/GenBank/DDBJ databases">
        <title>Phylogenomic resolution of chytrid fungi.</title>
        <authorList>
            <person name="Stajich J.E."/>
            <person name="Amses K."/>
            <person name="Simmons R."/>
            <person name="Seto K."/>
            <person name="Myers J."/>
            <person name="Bonds A."/>
            <person name="Quandt C.A."/>
            <person name="Barry K."/>
            <person name="Liu P."/>
            <person name="Grigoriev I."/>
            <person name="Longcore J.E."/>
            <person name="James T.Y."/>
        </authorList>
    </citation>
    <scope>NUCLEOTIDE SEQUENCE</scope>
    <source>
        <strain evidence="6">JEL0318</strain>
    </source>
</reference>
<evidence type="ECO:0000256" key="4">
    <source>
        <dbReference type="PROSITE-ProRule" id="PRU00134"/>
    </source>
</evidence>
<dbReference type="Gene3D" id="6.10.140.2220">
    <property type="match status" value="1"/>
</dbReference>
<dbReference type="Pfam" id="PF01753">
    <property type="entry name" value="zf-MYND"/>
    <property type="match status" value="1"/>
</dbReference>
<keyword evidence="1" id="KW-0479">Metal-binding</keyword>
<sequence>MNSYKTPWDIMIAAQSGDPDAMYMMGIFCSQRLQFEARPGGVMDDGTADLVGSEELTNELEDLSMLGPAGSKGAPRTPTTPEVDLVSAFGDMTLAHSRALPESESRACYWFRRAAEVGHIASMPSLAHRLKKGTGTPMDHRSSRDWCARAMDLGCKISHDTFRDDSLLTKEAVANIFYLMESNIAKKAPVSPKIPILQPHLHGLLMAIGGKKYREEKYASLYYRKHCLDLDRLLTELKTPNPLQLEFIACRSGTIKDHTDAAFPKPPPSQYTDSLTYRPNSFRGYSELVHQDEILTRRWRNAMPPYLMLCPHISDYKPISSCALCVLDAKHRLLAISFGQYAMSTKETHPGTTYDAVWVNLANGKMRREKFKGYCRKEVEFVLRELKGFGWGYLHPYHLAMDPNLLWPIIYYWGSVRACIEVLAPEVRWDLELGGVGIVRREDVEKIVAGGGGKEVFLFGVEHEGRSFVRCAAGGCGRLEVDKKFALCGKCKRKRYCGRECQVGDWGVHKRECASLAAAQ</sequence>
<keyword evidence="3" id="KW-0862">Zinc</keyword>